<organism evidence="12 13">
    <name type="scientific">Stentor coeruleus</name>
    <dbReference type="NCBI Taxonomy" id="5963"/>
    <lineage>
        <taxon>Eukaryota</taxon>
        <taxon>Sar</taxon>
        <taxon>Alveolata</taxon>
        <taxon>Ciliophora</taxon>
        <taxon>Postciliodesmatophora</taxon>
        <taxon>Heterotrichea</taxon>
        <taxon>Heterotrichida</taxon>
        <taxon>Stentoridae</taxon>
        <taxon>Stentor</taxon>
    </lineage>
</organism>
<keyword evidence="3" id="KW-0808">Transferase</keyword>
<dbReference type="PROSITE" id="PS00108">
    <property type="entry name" value="PROTEIN_KINASE_ST"/>
    <property type="match status" value="1"/>
</dbReference>
<feature type="region of interest" description="Disordered" evidence="10">
    <location>
        <begin position="1"/>
        <end position="35"/>
    </location>
</feature>
<evidence type="ECO:0000256" key="4">
    <source>
        <dbReference type="ARBA" id="ARBA00022741"/>
    </source>
</evidence>
<feature type="compositionally biased region" description="Basic and acidic residues" evidence="10">
    <location>
        <begin position="403"/>
        <end position="413"/>
    </location>
</feature>
<accession>A0A1R2B8U1</accession>
<evidence type="ECO:0000256" key="2">
    <source>
        <dbReference type="ARBA" id="ARBA00022527"/>
    </source>
</evidence>
<dbReference type="EC" id="2.7.11.1" evidence="1"/>
<feature type="binding site" evidence="9">
    <location>
        <position position="77"/>
    </location>
    <ligand>
        <name>ATP</name>
        <dbReference type="ChEBI" id="CHEBI:30616"/>
    </ligand>
</feature>
<dbReference type="PANTHER" id="PTHR47634">
    <property type="entry name" value="PROTEIN KINASE DOMAIN-CONTAINING PROTEIN-RELATED"/>
    <property type="match status" value="1"/>
</dbReference>
<dbReference type="GO" id="GO:0050684">
    <property type="term" value="P:regulation of mRNA processing"/>
    <property type="evidence" value="ECO:0007669"/>
    <property type="project" value="TreeGrafter"/>
</dbReference>
<evidence type="ECO:0000256" key="8">
    <source>
        <dbReference type="ARBA" id="ARBA00048679"/>
    </source>
</evidence>
<dbReference type="Pfam" id="PF00069">
    <property type="entry name" value="Pkinase"/>
    <property type="match status" value="2"/>
</dbReference>
<dbReference type="InterPro" id="IPR000719">
    <property type="entry name" value="Prot_kinase_dom"/>
</dbReference>
<feature type="compositionally biased region" description="Basic and acidic residues" evidence="10">
    <location>
        <begin position="272"/>
        <end position="323"/>
    </location>
</feature>
<dbReference type="SUPFAM" id="SSF56112">
    <property type="entry name" value="Protein kinase-like (PK-like)"/>
    <property type="match status" value="1"/>
</dbReference>
<evidence type="ECO:0000256" key="3">
    <source>
        <dbReference type="ARBA" id="ARBA00022679"/>
    </source>
</evidence>
<evidence type="ECO:0000256" key="1">
    <source>
        <dbReference type="ARBA" id="ARBA00012513"/>
    </source>
</evidence>
<evidence type="ECO:0000259" key="11">
    <source>
        <dbReference type="PROSITE" id="PS50011"/>
    </source>
</evidence>
<dbReference type="GO" id="GO:0000245">
    <property type="term" value="P:spliceosomal complex assembly"/>
    <property type="evidence" value="ECO:0007669"/>
    <property type="project" value="TreeGrafter"/>
</dbReference>
<feature type="compositionally biased region" description="Basic residues" evidence="10">
    <location>
        <begin position="324"/>
        <end position="341"/>
    </location>
</feature>
<evidence type="ECO:0000256" key="7">
    <source>
        <dbReference type="ARBA" id="ARBA00047899"/>
    </source>
</evidence>
<evidence type="ECO:0000313" key="13">
    <source>
        <dbReference type="Proteomes" id="UP000187209"/>
    </source>
</evidence>
<proteinExistence type="predicted"/>
<dbReference type="AlphaFoldDB" id="A0A1R2B8U1"/>
<feature type="region of interest" description="Disordered" evidence="10">
    <location>
        <begin position="254"/>
        <end position="413"/>
    </location>
</feature>
<keyword evidence="4 9" id="KW-0547">Nucleotide-binding</keyword>
<dbReference type="InterPro" id="IPR008271">
    <property type="entry name" value="Ser/Thr_kinase_AS"/>
</dbReference>
<dbReference type="OrthoDB" id="2649at2759"/>
<dbReference type="EMBL" id="MPUH01000839">
    <property type="protein sequence ID" value="OMJ73198.1"/>
    <property type="molecule type" value="Genomic_DNA"/>
</dbReference>
<dbReference type="Proteomes" id="UP000187209">
    <property type="component" value="Unassembled WGS sequence"/>
</dbReference>
<evidence type="ECO:0000313" key="12">
    <source>
        <dbReference type="EMBL" id="OMJ73198.1"/>
    </source>
</evidence>
<dbReference type="SMART" id="SM00220">
    <property type="entry name" value="S_TKc"/>
    <property type="match status" value="1"/>
</dbReference>
<dbReference type="Gene3D" id="3.30.200.20">
    <property type="entry name" value="Phosphorylase Kinase, domain 1"/>
    <property type="match status" value="1"/>
</dbReference>
<dbReference type="InterPro" id="IPR017441">
    <property type="entry name" value="Protein_kinase_ATP_BS"/>
</dbReference>
<feature type="compositionally biased region" description="Basic residues" evidence="10">
    <location>
        <begin position="355"/>
        <end position="370"/>
    </location>
</feature>
<keyword evidence="2" id="KW-0723">Serine/threonine-protein kinase</keyword>
<feature type="region of interest" description="Disordered" evidence="10">
    <location>
        <begin position="660"/>
        <end position="687"/>
    </location>
</feature>
<dbReference type="Gene3D" id="1.10.510.10">
    <property type="entry name" value="Transferase(Phosphotransferase) domain 1"/>
    <property type="match status" value="2"/>
</dbReference>
<reference evidence="12 13" key="1">
    <citation type="submission" date="2016-11" db="EMBL/GenBank/DDBJ databases">
        <title>The macronuclear genome of Stentor coeruleus: a giant cell with tiny introns.</title>
        <authorList>
            <person name="Slabodnick M."/>
            <person name="Ruby J.G."/>
            <person name="Reiff S.B."/>
            <person name="Swart E.C."/>
            <person name="Gosai S."/>
            <person name="Prabakaran S."/>
            <person name="Witkowska E."/>
            <person name="Larue G.E."/>
            <person name="Fisher S."/>
            <person name="Freeman R.M."/>
            <person name="Gunawardena J."/>
            <person name="Chu W."/>
            <person name="Stover N.A."/>
            <person name="Gregory B.D."/>
            <person name="Nowacki M."/>
            <person name="Derisi J."/>
            <person name="Roy S.W."/>
            <person name="Marshall W.F."/>
            <person name="Sood P."/>
        </authorList>
    </citation>
    <scope>NUCLEOTIDE SEQUENCE [LARGE SCALE GENOMIC DNA]</scope>
    <source>
        <strain evidence="12">WM001</strain>
    </source>
</reference>
<evidence type="ECO:0000256" key="10">
    <source>
        <dbReference type="SAM" id="MobiDB-lite"/>
    </source>
</evidence>
<dbReference type="GO" id="GO:0005524">
    <property type="term" value="F:ATP binding"/>
    <property type="evidence" value="ECO:0007669"/>
    <property type="project" value="UniProtKB-UniRule"/>
</dbReference>
<comment type="caution">
    <text evidence="12">The sequence shown here is derived from an EMBL/GenBank/DDBJ whole genome shotgun (WGS) entry which is preliminary data.</text>
</comment>
<keyword evidence="13" id="KW-1185">Reference proteome</keyword>
<keyword evidence="5" id="KW-0418">Kinase</keyword>
<comment type="catalytic activity">
    <reaction evidence="8">
        <text>L-seryl-[protein] + ATP = O-phospho-L-seryl-[protein] + ADP + H(+)</text>
        <dbReference type="Rhea" id="RHEA:17989"/>
        <dbReference type="Rhea" id="RHEA-COMP:9863"/>
        <dbReference type="Rhea" id="RHEA-COMP:11604"/>
        <dbReference type="ChEBI" id="CHEBI:15378"/>
        <dbReference type="ChEBI" id="CHEBI:29999"/>
        <dbReference type="ChEBI" id="CHEBI:30616"/>
        <dbReference type="ChEBI" id="CHEBI:83421"/>
        <dbReference type="ChEBI" id="CHEBI:456216"/>
        <dbReference type="EC" id="2.7.11.1"/>
    </reaction>
</comment>
<evidence type="ECO:0000256" key="9">
    <source>
        <dbReference type="PROSITE-ProRule" id="PRU10141"/>
    </source>
</evidence>
<dbReference type="PROSITE" id="PS00107">
    <property type="entry name" value="PROTEIN_KINASE_ATP"/>
    <property type="match status" value="1"/>
</dbReference>
<evidence type="ECO:0000256" key="5">
    <source>
        <dbReference type="ARBA" id="ARBA00022777"/>
    </source>
</evidence>
<evidence type="ECO:0000256" key="6">
    <source>
        <dbReference type="ARBA" id="ARBA00022840"/>
    </source>
</evidence>
<dbReference type="InterPro" id="IPR051334">
    <property type="entry name" value="SRPK"/>
</dbReference>
<comment type="catalytic activity">
    <reaction evidence="7">
        <text>L-threonyl-[protein] + ATP = O-phospho-L-threonyl-[protein] + ADP + H(+)</text>
        <dbReference type="Rhea" id="RHEA:46608"/>
        <dbReference type="Rhea" id="RHEA-COMP:11060"/>
        <dbReference type="Rhea" id="RHEA-COMP:11605"/>
        <dbReference type="ChEBI" id="CHEBI:15378"/>
        <dbReference type="ChEBI" id="CHEBI:30013"/>
        <dbReference type="ChEBI" id="CHEBI:30616"/>
        <dbReference type="ChEBI" id="CHEBI:61977"/>
        <dbReference type="ChEBI" id="CHEBI:456216"/>
        <dbReference type="EC" id="2.7.11.1"/>
    </reaction>
</comment>
<feature type="compositionally biased region" description="Basic and acidic residues" evidence="10">
    <location>
        <begin position="371"/>
        <end position="390"/>
    </location>
</feature>
<dbReference type="InterPro" id="IPR011009">
    <property type="entry name" value="Kinase-like_dom_sf"/>
</dbReference>
<feature type="compositionally biased region" description="Polar residues" evidence="10">
    <location>
        <begin position="677"/>
        <end position="687"/>
    </location>
</feature>
<dbReference type="GO" id="GO:0004674">
    <property type="term" value="F:protein serine/threonine kinase activity"/>
    <property type="evidence" value="ECO:0007669"/>
    <property type="project" value="UniProtKB-KW"/>
</dbReference>
<gene>
    <name evidence="12" type="ORF">SteCoe_28173</name>
</gene>
<protein>
    <recommendedName>
        <fullName evidence="1">non-specific serine/threonine protein kinase</fullName>
        <ecNumber evidence="1">2.7.11.1</ecNumber>
    </recommendedName>
</protein>
<dbReference type="PANTHER" id="PTHR47634:SF9">
    <property type="entry name" value="PROTEIN KINASE DOMAIN-CONTAINING PROTEIN-RELATED"/>
    <property type="match status" value="1"/>
</dbReference>
<sequence>MEEASMSNEDIPDDSSSVVYDDEEEPASDYRPGGYHPVQPNEIFLNRYHIVQKVGWGHFSTVWLCKDTKYNTFVAMKVQKSASNYAEAAYDEIDILMKVSSNCSLEIWKKSITKYLPNEGMQELENQKRAQCFVVQLLNSFIHTGPNGKHVCMVFEILGVNLLEIIKRYNYKGIPMPICRVISKQVLIGLDYLHRICGIIHTDLKPENVLLQLTKAQVNEIIKFGMLKTKIDCEPMKKVIMPIVSVVKELSASEPKPISKNEKPQPQPAPKPEAKNPEIEEKPDSAKKLEPEPAKIETTDPEVLKKPEPEPAKIETTDPEVLKKLKKAEKKKNYRLRKKQAEKKLKEENPEVVVPKKKKKKRNKKNKKKKQNEVEQNSKSEDQENELHEENDTDAVESPHNVISKEENKHDANEENKFEYFEDDSNPHQQTETIIGEENAEEEKDQDKNPVNENIRVKIADLGNGCWVDNHFATEIQTRQYRGPEVIIGISYNHTADLWSFACMLFELITGDFLFEPRTGKDFDKDDDHLAQMVETLGFFPKSFSLSGVNSKKYFTAKGELRRIKQLRIWPLKNVLLEKYRIKEEEASALASFLLPMLVYEPEKRATAEQMLGHFWLDRPNNYNIKMTEKEFWEMSLVQKQREVDNNERLKRGESPIIEGVRMPSSNENTDVEDNNEISQESDFSASDNEKEFIENLEYHQHMNQIKQKLLSNSHDI</sequence>
<dbReference type="PROSITE" id="PS50011">
    <property type="entry name" value="PROTEIN_KINASE_DOM"/>
    <property type="match status" value="1"/>
</dbReference>
<keyword evidence="6 9" id="KW-0067">ATP-binding</keyword>
<feature type="domain" description="Protein kinase" evidence="11">
    <location>
        <begin position="48"/>
        <end position="617"/>
    </location>
</feature>
<dbReference type="FunFam" id="1.10.510.10:FF:000339">
    <property type="entry name" value="Serine/threonine-protein kinase SRPK-like protein"/>
    <property type="match status" value="1"/>
</dbReference>
<name>A0A1R2B8U1_9CILI</name>